<gene>
    <name evidence="1" type="ORF">PLEOSDRAFT_1100589</name>
</gene>
<proteinExistence type="predicted"/>
<evidence type="ECO:0000313" key="2">
    <source>
        <dbReference type="Proteomes" id="UP000027073"/>
    </source>
</evidence>
<accession>A0A067P6L7</accession>
<dbReference type="EMBL" id="KL198005">
    <property type="protein sequence ID" value="KDQ32077.1"/>
    <property type="molecule type" value="Genomic_DNA"/>
</dbReference>
<sequence>MWKHFLHPKSPLSNTYLVKRDFFCDTKPDSEVDAFAKNMSHYESLQPDIRLTTFRTSTSLPQHHPKRPMEAQLRGAAEHYRGSVVDLIKAKKLDSESSGLLGDDNDLQWHDGAREVVEFYEQL</sequence>
<dbReference type="InParanoid" id="A0A067P6L7"/>
<evidence type="ECO:0000313" key="1">
    <source>
        <dbReference type="EMBL" id="KDQ32077.1"/>
    </source>
</evidence>
<dbReference type="STRING" id="1137138.A0A067P6L7"/>
<dbReference type="HOGENOM" id="CLU_2016208_0_0_1"/>
<protein>
    <submittedName>
        <fullName evidence="1">Uncharacterized protein</fullName>
    </submittedName>
</protein>
<reference evidence="2" key="1">
    <citation type="journal article" date="2014" name="Proc. Natl. Acad. Sci. U.S.A.">
        <title>Extensive sampling of basidiomycete genomes demonstrates inadequacy of the white-rot/brown-rot paradigm for wood decay fungi.</title>
        <authorList>
            <person name="Riley R."/>
            <person name="Salamov A.A."/>
            <person name="Brown D.W."/>
            <person name="Nagy L.G."/>
            <person name="Floudas D."/>
            <person name="Held B.W."/>
            <person name="Levasseur A."/>
            <person name="Lombard V."/>
            <person name="Morin E."/>
            <person name="Otillar R."/>
            <person name="Lindquist E.A."/>
            <person name="Sun H."/>
            <person name="LaButti K.M."/>
            <person name="Schmutz J."/>
            <person name="Jabbour D."/>
            <person name="Luo H."/>
            <person name="Baker S.E."/>
            <person name="Pisabarro A.G."/>
            <person name="Walton J.D."/>
            <person name="Blanchette R.A."/>
            <person name="Henrissat B."/>
            <person name="Martin F."/>
            <person name="Cullen D."/>
            <person name="Hibbett D.S."/>
            <person name="Grigoriev I.V."/>
        </authorList>
    </citation>
    <scope>NUCLEOTIDE SEQUENCE [LARGE SCALE GENOMIC DNA]</scope>
    <source>
        <strain evidence="2">PC15</strain>
    </source>
</reference>
<organism evidence="1 2">
    <name type="scientific">Pleurotus ostreatus (strain PC15)</name>
    <name type="common">Oyster mushroom</name>
    <dbReference type="NCBI Taxonomy" id="1137138"/>
    <lineage>
        <taxon>Eukaryota</taxon>
        <taxon>Fungi</taxon>
        <taxon>Dikarya</taxon>
        <taxon>Basidiomycota</taxon>
        <taxon>Agaricomycotina</taxon>
        <taxon>Agaricomycetes</taxon>
        <taxon>Agaricomycetidae</taxon>
        <taxon>Agaricales</taxon>
        <taxon>Pleurotineae</taxon>
        <taxon>Pleurotaceae</taxon>
        <taxon>Pleurotus</taxon>
    </lineage>
</organism>
<dbReference type="Proteomes" id="UP000027073">
    <property type="component" value="Unassembled WGS sequence"/>
</dbReference>
<dbReference type="OrthoDB" id="8119704at2759"/>
<dbReference type="VEuPathDB" id="FungiDB:PLEOSDRAFT_1100589"/>
<name>A0A067P6L7_PLEO1</name>
<dbReference type="AlphaFoldDB" id="A0A067P6L7"/>